<accession>A0A9K3IPM6</accession>
<gene>
    <name evidence="1" type="ORF">HanXRQr2_Chr06g0240201</name>
</gene>
<sequence>MCVHCQMSLQMHPLMAIRFPISQFPPRTLRPSLTRSTSHLLSRQKGFGIHLLHLVLRFQEK</sequence>
<keyword evidence="2" id="KW-1185">Reference proteome</keyword>
<proteinExistence type="predicted"/>
<comment type="caution">
    <text evidence="1">The sequence shown here is derived from an EMBL/GenBank/DDBJ whole genome shotgun (WGS) entry which is preliminary data.</text>
</comment>
<reference evidence="1" key="2">
    <citation type="submission" date="2020-06" db="EMBL/GenBank/DDBJ databases">
        <title>Helianthus annuus Genome sequencing and assembly Release 2.</title>
        <authorList>
            <person name="Gouzy J."/>
            <person name="Langlade N."/>
            <person name="Munos S."/>
        </authorList>
    </citation>
    <scope>NUCLEOTIDE SEQUENCE</scope>
    <source>
        <tissue evidence="1">Leaves</tissue>
    </source>
</reference>
<evidence type="ECO:0000313" key="1">
    <source>
        <dbReference type="EMBL" id="KAF5800748.1"/>
    </source>
</evidence>
<dbReference type="AlphaFoldDB" id="A0A9K3IPM6"/>
<dbReference type="Proteomes" id="UP000215914">
    <property type="component" value="Unassembled WGS sequence"/>
</dbReference>
<name>A0A9K3IPM6_HELAN</name>
<dbReference type="EMBL" id="MNCJ02000321">
    <property type="protein sequence ID" value="KAF5800748.1"/>
    <property type="molecule type" value="Genomic_DNA"/>
</dbReference>
<organism evidence="1 2">
    <name type="scientific">Helianthus annuus</name>
    <name type="common">Common sunflower</name>
    <dbReference type="NCBI Taxonomy" id="4232"/>
    <lineage>
        <taxon>Eukaryota</taxon>
        <taxon>Viridiplantae</taxon>
        <taxon>Streptophyta</taxon>
        <taxon>Embryophyta</taxon>
        <taxon>Tracheophyta</taxon>
        <taxon>Spermatophyta</taxon>
        <taxon>Magnoliopsida</taxon>
        <taxon>eudicotyledons</taxon>
        <taxon>Gunneridae</taxon>
        <taxon>Pentapetalae</taxon>
        <taxon>asterids</taxon>
        <taxon>campanulids</taxon>
        <taxon>Asterales</taxon>
        <taxon>Asteraceae</taxon>
        <taxon>Asteroideae</taxon>
        <taxon>Heliantheae alliance</taxon>
        <taxon>Heliantheae</taxon>
        <taxon>Helianthus</taxon>
    </lineage>
</organism>
<protein>
    <submittedName>
        <fullName evidence="1">Uncharacterized protein</fullName>
    </submittedName>
</protein>
<evidence type="ECO:0000313" key="2">
    <source>
        <dbReference type="Proteomes" id="UP000215914"/>
    </source>
</evidence>
<reference evidence="1" key="1">
    <citation type="journal article" date="2017" name="Nature">
        <title>The sunflower genome provides insights into oil metabolism, flowering and Asterid evolution.</title>
        <authorList>
            <person name="Badouin H."/>
            <person name="Gouzy J."/>
            <person name="Grassa C.J."/>
            <person name="Murat F."/>
            <person name="Staton S.E."/>
            <person name="Cottret L."/>
            <person name="Lelandais-Briere C."/>
            <person name="Owens G.L."/>
            <person name="Carrere S."/>
            <person name="Mayjonade B."/>
            <person name="Legrand L."/>
            <person name="Gill N."/>
            <person name="Kane N.C."/>
            <person name="Bowers J.E."/>
            <person name="Hubner S."/>
            <person name="Bellec A."/>
            <person name="Berard A."/>
            <person name="Berges H."/>
            <person name="Blanchet N."/>
            <person name="Boniface M.C."/>
            <person name="Brunel D."/>
            <person name="Catrice O."/>
            <person name="Chaidir N."/>
            <person name="Claudel C."/>
            <person name="Donnadieu C."/>
            <person name="Faraut T."/>
            <person name="Fievet G."/>
            <person name="Helmstetter N."/>
            <person name="King M."/>
            <person name="Knapp S.J."/>
            <person name="Lai Z."/>
            <person name="Le Paslier M.C."/>
            <person name="Lippi Y."/>
            <person name="Lorenzon L."/>
            <person name="Mandel J.R."/>
            <person name="Marage G."/>
            <person name="Marchand G."/>
            <person name="Marquand E."/>
            <person name="Bret-Mestries E."/>
            <person name="Morien E."/>
            <person name="Nambeesan S."/>
            <person name="Nguyen T."/>
            <person name="Pegot-Espagnet P."/>
            <person name="Pouilly N."/>
            <person name="Raftis F."/>
            <person name="Sallet E."/>
            <person name="Schiex T."/>
            <person name="Thomas J."/>
            <person name="Vandecasteele C."/>
            <person name="Vares D."/>
            <person name="Vear F."/>
            <person name="Vautrin S."/>
            <person name="Crespi M."/>
            <person name="Mangin B."/>
            <person name="Burke J.M."/>
            <person name="Salse J."/>
            <person name="Munos S."/>
            <person name="Vincourt P."/>
            <person name="Rieseberg L.H."/>
            <person name="Langlade N.B."/>
        </authorList>
    </citation>
    <scope>NUCLEOTIDE SEQUENCE</scope>
    <source>
        <tissue evidence="1">Leaves</tissue>
    </source>
</reference>
<dbReference type="Gramene" id="mRNA:HanXRQr2_Chr06g0240201">
    <property type="protein sequence ID" value="CDS:HanXRQr2_Chr06g0240201.1"/>
    <property type="gene ID" value="HanXRQr2_Chr06g0240201"/>
</dbReference>